<dbReference type="InterPro" id="IPR014284">
    <property type="entry name" value="RNA_pol_sigma-70_dom"/>
</dbReference>
<dbReference type="InterPro" id="IPR013325">
    <property type="entry name" value="RNA_pol_sigma_r2"/>
</dbReference>
<evidence type="ECO:0000259" key="9">
    <source>
        <dbReference type="Pfam" id="PF08281"/>
    </source>
</evidence>
<evidence type="ECO:0000313" key="11">
    <source>
        <dbReference type="Proteomes" id="UP000526125"/>
    </source>
</evidence>
<dbReference type="SUPFAM" id="SSF88659">
    <property type="entry name" value="Sigma3 and sigma4 domains of RNA polymerase sigma factors"/>
    <property type="match status" value="1"/>
</dbReference>
<keyword evidence="11" id="KW-1185">Reference proteome</keyword>
<keyword evidence="5 7" id="KW-0238">DNA-binding</keyword>
<dbReference type="Gene3D" id="3.10.450.50">
    <property type="match status" value="1"/>
</dbReference>
<dbReference type="Pfam" id="PF04542">
    <property type="entry name" value="Sigma70_r2"/>
    <property type="match status" value="1"/>
</dbReference>
<evidence type="ECO:0000256" key="6">
    <source>
        <dbReference type="ARBA" id="ARBA00023163"/>
    </source>
</evidence>
<dbReference type="PANTHER" id="PTHR43133:SF65">
    <property type="entry name" value="ECF RNA POLYMERASE SIGMA FACTOR SIGG"/>
    <property type="match status" value="1"/>
</dbReference>
<dbReference type="EMBL" id="JABMCB010000142">
    <property type="protein sequence ID" value="NUU74377.1"/>
    <property type="molecule type" value="Genomic_DNA"/>
</dbReference>
<evidence type="ECO:0000256" key="4">
    <source>
        <dbReference type="ARBA" id="ARBA00023082"/>
    </source>
</evidence>
<feature type="domain" description="RNA polymerase sigma-70 region 2" evidence="8">
    <location>
        <begin position="25"/>
        <end position="90"/>
    </location>
</feature>
<dbReference type="Gene3D" id="1.10.10.10">
    <property type="entry name" value="Winged helix-like DNA-binding domain superfamily/Winged helix DNA-binding domain"/>
    <property type="match status" value="1"/>
</dbReference>
<dbReference type="GO" id="GO:0003677">
    <property type="term" value="F:DNA binding"/>
    <property type="evidence" value="ECO:0007669"/>
    <property type="project" value="UniProtKB-KW"/>
</dbReference>
<evidence type="ECO:0000313" key="10">
    <source>
        <dbReference type="EMBL" id="NUU74377.1"/>
    </source>
</evidence>
<dbReference type="InterPro" id="IPR032710">
    <property type="entry name" value="NTF2-like_dom_sf"/>
</dbReference>
<comment type="similarity">
    <text evidence="1 7">Belongs to the sigma-70 factor family. ECF subfamily.</text>
</comment>
<name>A0A7Y6ERX8_9BACL</name>
<evidence type="ECO:0000256" key="7">
    <source>
        <dbReference type="RuleBase" id="RU000716"/>
    </source>
</evidence>
<dbReference type="Pfam" id="PF08281">
    <property type="entry name" value="Sigma70_r4_2"/>
    <property type="match status" value="1"/>
</dbReference>
<evidence type="ECO:0000256" key="5">
    <source>
        <dbReference type="ARBA" id="ARBA00023125"/>
    </source>
</evidence>
<evidence type="ECO:0000256" key="2">
    <source>
        <dbReference type="ARBA" id="ARBA00011344"/>
    </source>
</evidence>
<feature type="domain" description="RNA polymerase sigma factor 70 region 4 type 2" evidence="9">
    <location>
        <begin position="114"/>
        <end position="164"/>
    </location>
</feature>
<keyword evidence="3 7" id="KW-0805">Transcription regulation</keyword>
<proteinExistence type="inferred from homology"/>
<dbReference type="GO" id="GO:0006950">
    <property type="term" value="P:response to stress"/>
    <property type="evidence" value="ECO:0007669"/>
    <property type="project" value="UniProtKB-ARBA"/>
</dbReference>
<evidence type="ECO:0000256" key="1">
    <source>
        <dbReference type="ARBA" id="ARBA00010641"/>
    </source>
</evidence>
<dbReference type="SUPFAM" id="SSF88946">
    <property type="entry name" value="Sigma2 domain of RNA polymerase sigma factors"/>
    <property type="match status" value="1"/>
</dbReference>
<dbReference type="PANTHER" id="PTHR43133">
    <property type="entry name" value="RNA POLYMERASE ECF-TYPE SIGMA FACTO"/>
    <property type="match status" value="1"/>
</dbReference>
<dbReference type="InterPro" id="IPR036388">
    <property type="entry name" value="WH-like_DNA-bd_sf"/>
</dbReference>
<dbReference type="RefSeq" id="WP_175394295.1">
    <property type="nucleotide sequence ID" value="NZ_JABMCB010000142.1"/>
</dbReference>
<sequence>MSMSDDLLSISKQMQQINYAFNKVIQPYRSTLWNYCLKLTGSPWDAEDLLQETLLKSFSSLSRVEQALNPKSYIFRIATNTWMDSIRKNKLETVEIHPENTYAEKSVSYSDLYDAIDTMVQVLPPKQTSVLLLVDIYNFTAKEVAEIIASTEGAVYSLLQRARNNMKKLHSQHNKEDELKHIPLSGEKKQVIKEYMDSFVNGDFQAIGTMLAEYATNEVVGRGLDIGKDQIRKNSMGDWASGGTKQNLSSSYIELWGKGAIVFTKETESGPVLWDITTVEINDNYIVKHRSYYFCKDLLLWAANKLQIKMDEDKDLYGYNW</sequence>
<dbReference type="InterPro" id="IPR013324">
    <property type="entry name" value="RNA_pol_sigma_r3/r4-like"/>
</dbReference>
<dbReference type="Gene3D" id="1.10.1740.10">
    <property type="match status" value="1"/>
</dbReference>
<evidence type="ECO:0000256" key="3">
    <source>
        <dbReference type="ARBA" id="ARBA00023015"/>
    </source>
</evidence>
<comment type="subunit">
    <text evidence="2">Interacts transiently with the RNA polymerase catalytic core formed by RpoA, RpoB, RpoC and RpoZ (2 alpha, 1 beta, 1 beta' and 1 omega subunit) to form the RNA polymerase holoenzyme that can initiate transcription.</text>
</comment>
<protein>
    <recommendedName>
        <fullName evidence="7">RNA polymerase sigma factor</fullName>
    </recommendedName>
</protein>
<dbReference type="InterPro" id="IPR039425">
    <property type="entry name" value="RNA_pol_sigma-70-like"/>
</dbReference>
<gene>
    <name evidence="10" type="ORF">HP552_03750</name>
</gene>
<dbReference type="InterPro" id="IPR000838">
    <property type="entry name" value="RNA_pol_sigma70_ECF_CS"/>
</dbReference>
<reference evidence="10 11" key="1">
    <citation type="submission" date="2020-05" db="EMBL/GenBank/DDBJ databases">
        <title>Genome Sequencing of Type Strains.</title>
        <authorList>
            <person name="Lemaire J.F."/>
            <person name="Inderbitzin P."/>
            <person name="Gregorio O.A."/>
            <person name="Collins S.B."/>
            <person name="Wespe N."/>
            <person name="Knight-Connoni V."/>
        </authorList>
    </citation>
    <scope>NUCLEOTIDE SEQUENCE [LARGE SCALE GENOMIC DNA]</scope>
    <source>
        <strain evidence="10 11">LMG 21957</strain>
    </source>
</reference>
<dbReference type="GO" id="GO:0006352">
    <property type="term" value="P:DNA-templated transcription initiation"/>
    <property type="evidence" value="ECO:0007669"/>
    <property type="project" value="InterPro"/>
</dbReference>
<dbReference type="PROSITE" id="PS01063">
    <property type="entry name" value="SIGMA70_ECF"/>
    <property type="match status" value="1"/>
</dbReference>
<dbReference type="Proteomes" id="UP000526125">
    <property type="component" value="Unassembled WGS sequence"/>
</dbReference>
<dbReference type="NCBIfam" id="TIGR02937">
    <property type="entry name" value="sigma70-ECF"/>
    <property type="match status" value="1"/>
</dbReference>
<organism evidence="10 11">
    <name type="scientific">Paenibacillus xylanilyticus</name>
    <dbReference type="NCBI Taxonomy" id="248903"/>
    <lineage>
        <taxon>Bacteria</taxon>
        <taxon>Bacillati</taxon>
        <taxon>Bacillota</taxon>
        <taxon>Bacilli</taxon>
        <taxon>Bacillales</taxon>
        <taxon>Paenibacillaceae</taxon>
        <taxon>Paenibacillus</taxon>
    </lineage>
</organism>
<dbReference type="SUPFAM" id="SSF54427">
    <property type="entry name" value="NTF2-like"/>
    <property type="match status" value="1"/>
</dbReference>
<comment type="caution">
    <text evidence="10">The sequence shown here is derived from an EMBL/GenBank/DDBJ whole genome shotgun (WGS) entry which is preliminary data.</text>
</comment>
<dbReference type="GO" id="GO:0016987">
    <property type="term" value="F:sigma factor activity"/>
    <property type="evidence" value="ECO:0007669"/>
    <property type="project" value="UniProtKB-KW"/>
</dbReference>
<dbReference type="InterPro" id="IPR013249">
    <property type="entry name" value="RNA_pol_sigma70_r4_t2"/>
</dbReference>
<evidence type="ECO:0000259" key="8">
    <source>
        <dbReference type="Pfam" id="PF04542"/>
    </source>
</evidence>
<dbReference type="InterPro" id="IPR007627">
    <property type="entry name" value="RNA_pol_sigma70_r2"/>
</dbReference>
<keyword evidence="4 7" id="KW-0731">Sigma factor</keyword>
<accession>A0A7Y6ERX8</accession>
<dbReference type="AlphaFoldDB" id="A0A7Y6ERX8"/>
<keyword evidence="6 7" id="KW-0804">Transcription</keyword>